<name>L7L911_9ACTN</name>
<dbReference type="Pfam" id="PF00724">
    <property type="entry name" value="Oxidored_FMN"/>
    <property type="match status" value="1"/>
</dbReference>
<evidence type="ECO:0000256" key="2">
    <source>
        <dbReference type="ARBA" id="ARBA00023002"/>
    </source>
</evidence>
<dbReference type="GO" id="GO:0010181">
    <property type="term" value="F:FMN binding"/>
    <property type="evidence" value="ECO:0007669"/>
    <property type="project" value="InterPro"/>
</dbReference>
<keyword evidence="6" id="KW-1185">Reference proteome</keyword>
<keyword evidence="1" id="KW-0285">Flavoprotein</keyword>
<sequence>MTAELGAQLTLPRGPVWRNRLGLAPLTNMQSHDDGALSDDEFAWLIRRGEGDFGLVMTAAAYIRDDGHTFPGQLGAAGEHHLDGLRRLAEGIAATGAVSSLQLQHGGRRGDGALTPVRVAPWDDPAKNATALSTRDVQEVVEDFAASAVLAEQAGFDGVEIHGAHGYLLAQFLDARQNLRNDRYGGSPENRARIIHETIAAVRAATGADFQVGLRLSPRALRHLVERCSCAGRRRLGRRTDRLPGPVAVGCVQGALRGGVRRTAPARLLHRAPPRAGAAGDGRKDTVGRRCAVDPHAGGRLRDDRHRRDHPPRLCRPRGDRSGLRLRSSARDRRAAAGRVGGPGVHRVLVDQLGRLRRLSARADGGPVPQPIGPGQ</sequence>
<protein>
    <submittedName>
        <fullName evidence="5">Putative oxidoreductase</fullName>
    </submittedName>
</protein>
<dbReference type="InterPro" id="IPR013785">
    <property type="entry name" value="Aldolase_TIM"/>
</dbReference>
<gene>
    <name evidence="5" type="ORF">GOHSU_18_00055</name>
</gene>
<feature type="compositionally biased region" description="Basic and acidic residues" evidence="3">
    <location>
        <begin position="317"/>
        <end position="335"/>
    </location>
</feature>
<evidence type="ECO:0000313" key="6">
    <source>
        <dbReference type="Proteomes" id="UP000053405"/>
    </source>
</evidence>
<dbReference type="InterPro" id="IPR001155">
    <property type="entry name" value="OxRdtase_FMN_N"/>
</dbReference>
<organism evidence="5 6">
    <name type="scientific">Gordonia hirsuta DSM 44140 = NBRC 16056</name>
    <dbReference type="NCBI Taxonomy" id="1121927"/>
    <lineage>
        <taxon>Bacteria</taxon>
        <taxon>Bacillati</taxon>
        <taxon>Actinomycetota</taxon>
        <taxon>Actinomycetes</taxon>
        <taxon>Mycobacteriales</taxon>
        <taxon>Gordoniaceae</taxon>
        <taxon>Gordonia</taxon>
    </lineage>
</organism>
<dbReference type="PANTHER" id="PTHR43656">
    <property type="entry name" value="BINDING OXIDOREDUCTASE, PUTATIVE (AFU_ORTHOLOGUE AFUA_2G08260)-RELATED"/>
    <property type="match status" value="1"/>
</dbReference>
<evidence type="ECO:0000256" key="3">
    <source>
        <dbReference type="SAM" id="MobiDB-lite"/>
    </source>
</evidence>
<comment type="caution">
    <text evidence="5">The sequence shown here is derived from an EMBL/GenBank/DDBJ whole genome shotgun (WGS) entry which is preliminary data.</text>
</comment>
<evidence type="ECO:0000313" key="5">
    <source>
        <dbReference type="EMBL" id="GAC57251.1"/>
    </source>
</evidence>
<evidence type="ECO:0000256" key="1">
    <source>
        <dbReference type="ARBA" id="ARBA00022630"/>
    </source>
</evidence>
<feature type="compositionally biased region" description="Basic and acidic residues" evidence="3">
    <location>
        <begin position="281"/>
        <end position="293"/>
    </location>
</feature>
<dbReference type="GO" id="GO:0016491">
    <property type="term" value="F:oxidoreductase activity"/>
    <property type="evidence" value="ECO:0007669"/>
    <property type="project" value="UniProtKB-KW"/>
</dbReference>
<proteinExistence type="predicted"/>
<dbReference type="AlphaFoldDB" id="L7L911"/>
<dbReference type="SUPFAM" id="SSF51395">
    <property type="entry name" value="FMN-linked oxidoreductases"/>
    <property type="match status" value="1"/>
</dbReference>
<feature type="compositionally biased region" description="Basic residues" evidence="3">
    <location>
        <begin position="307"/>
        <end position="316"/>
    </location>
</feature>
<dbReference type="PANTHER" id="PTHR43656:SF2">
    <property type="entry name" value="BINDING OXIDOREDUCTASE, PUTATIVE (AFU_ORTHOLOGUE AFUA_2G08260)-RELATED"/>
    <property type="match status" value="1"/>
</dbReference>
<dbReference type="Proteomes" id="UP000053405">
    <property type="component" value="Unassembled WGS sequence"/>
</dbReference>
<dbReference type="InterPro" id="IPR051799">
    <property type="entry name" value="NADH_flavin_oxidoreductase"/>
</dbReference>
<reference evidence="5 6" key="1">
    <citation type="submission" date="2012-12" db="EMBL/GenBank/DDBJ databases">
        <title>Whole genome shotgun sequence of Gordonia hirsuta NBRC 16056.</title>
        <authorList>
            <person name="Isaki-Nakamura S."/>
            <person name="Hosoyama A."/>
            <person name="Tsuchikane K."/>
            <person name="Katsumata H."/>
            <person name="Baba S."/>
            <person name="Yamazaki S."/>
            <person name="Fujita N."/>
        </authorList>
    </citation>
    <scope>NUCLEOTIDE SEQUENCE [LARGE SCALE GENOMIC DNA]</scope>
    <source>
        <strain evidence="5 6">NBRC 16056</strain>
    </source>
</reference>
<feature type="region of interest" description="Disordered" evidence="3">
    <location>
        <begin position="273"/>
        <end position="341"/>
    </location>
</feature>
<dbReference type="Gene3D" id="3.20.20.70">
    <property type="entry name" value="Aldolase class I"/>
    <property type="match status" value="1"/>
</dbReference>
<dbReference type="STRING" id="1121927.GOHSU_18_00055"/>
<feature type="domain" description="NADH:flavin oxidoreductase/NADH oxidase N-terminal" evidence="4">
    <location>
        <begin position="18"/>
        <end position="219"/>
    </location>
</feature>
<dbReference type="eggNOG" id="COG1902">
    <property type="taxonomic scope" value="Bacteria"/>
</dbReference>
<keyword evidence="2" id="KW-0560">Oxidoreductase</keyword>
<dbReference type="EMBL" id="BANT01000018">
    <property type="protein sequence ID" value="GAC57251.1"/>
    <property type="molecule type" value="Genomic_DNA"/>
</dbReference>
<evidence type="ECO:0000259" key="4">
    <source>
        <dbReference type="Pfam" id="PF00724"/>
    </source>
</evidence>
<accession>L7L911</accession>